<dbReference type="InterPro" id="IPR014729">
    <property type="entry name" value="Rossmann-like_a/b/a_fold"/>
</dbReference>
<evidence type="ECO:0000256" key="7">
    <source>
        <dbReference type="ARBA" id="ARBA00048258"/>
    </source>
</evidence>
<dbReference type="Pfam" id="PF02569">
    <property type="entry name" value="Pantoate_ligase"/>
    <property type="match status" value="1"/>
</dbReference>
<dbReference type="EMBL" id="DQVE01000031">
    <property type="protein sequence ID" value="HIP98325.1"/>
    <property type="molecule type" value="Genomic_DNA"/>
</dbReference>
<comment type="catalytic activity">
    <reaction evidence="7 8">
        <text>(R)-pantoate + beta-alanine + ATP = (R)-pantothenate + AMP + diphosphate + H(+)</text>
        <dbReference type="Rhea" id="RHEA:10912"/>
        <dbReference type="ChEBI" id="CHEBI:15378"/>
        <dbReference type="ChEBI" id="CHEBI:15980"/>
        <dbReference type="ChEBI" id="CHEBI:29032"/>
        <dbReference type="ChEBI" id="CHEBI:30616"/>
        <dbReference type="ChEBI" id="CHEBI:33019"/>
        <dbReference type="ChEBI" id="CHEBI:57966"/>
        <dbReference type="ChEBI" id="CHEBI:456215"/>
        <dbReference type="EC" id="6.3.2.1"/>
    </reaction>
</comment>
<feature type="binding site" evidence="8">
    <location>
        <position position="176"/>
    </location>
    <ligand>
        <name>ATP</name>
        <dbReference type="ChEBI" id="CHEBI:30616"/>
    </ligand>
</feature>
<comment type="function">
    <text evidence="8">Catalyzes the condensation of pantoate with beta-alanine in an ATP-dependent reaction via a pantoyl-adenylate intermediate.</text>
</comment>
<gene>
    <name evidence="8" type="primary">panC</name>
    <name evidence="9" type="ORF">EYH37_03025</name>
</gene>
<comment type="subunit">
    <text evidence="8">Homodimer.</text>
</comment>
<feature type="binding site" evidence="8">
    <location>
        <position position="61"/>
    </location>
    <ligand>
        <name>beta-alanine</name>
        <dbReference type="ChEBI" id="CHEBI:57966"/>
    </ligand>
</feature>
<keyword evidence="4 8" id="KW-0566">Pantothenate biosynthesis</keyword>
<dbReference type="InterPro" id="IPR042176">
    <property type="entry name" value="Pantoate_ligase_C"/>
</dbReference>
<dbReference type="GO" id="GO:0005829">
    <property type="term" value="C:cytosol"/>
    <property type="evidence" value="ECO:0007669"/>
    <property type="project" value="TreeGrafter"/>
</dbReference>
<dbReference type="PANTHER" id="PTHR21299">
    <property type="entry name" value="CYTIDYLATE KINASE/PANTOATE-BETA-ALANINE LIGASE"/>
    <property type="match status" value="1"/>
</dbReference>
<evidence type="ECO:0000256" key="2">
    <source>
        <dbReference type="ARBA" id="ARBA00009256"/>
    </source>
</evidence>
<comment type="miscellaneous">
    <text evidence="8">The reaction proceeds by a bi uni uni bi ping pong mechanism.</text>
</comment>
<evidence type="ECO:0000256" key="8">
    <source>
        <dbReference type="HAMAP-Rule" id="MF_00158"/>
    </source>
</evidence>
<accession>A0A9D0YNP1</accession>
<dbReference type="Gene3D" id="3.40.50.620">
    <property type="entry name" value="HUPs"/>
    <property type="match status" value="1"/>
</dbReference>
<keyword evidence="3 8" id="KW-0436">Ligase</keyword>
<keyword evidence="8" id="KW-0963">Cytoplasm</keyword>
<keyword evidence="5 8" id="KW-0547">Nucleotide-binding</keyword>
<evidence type="ECO:0000256" key="6">
    <source>
        <dbReference type="ARBA" id="ARBA00022840"/>
    </source>
</evidence>
<reference evidence="9" key="1">
    <citation type="journal article" date="2020" name="ISME J.">
        <title>Gammaproteobacteria mediating utilization of methyl-, sulfur- and petroleum organic compounds in deep ocean hydrothermal plumes.</title>
        <authorList>
            <person name="Zhou Z."/>
            <person name="Liu Y."/>
            <person name="Pan J."/>
            <person name="Cron B.R."/>
            <person name="Toner B.M."/>
            <person name="Anantharaman K."/>
            <person name="Breier J.A."/>
            <person name="Dick G.J."/>
            <person name="Li M."/>
        </authorList>
    </citation>
    <scope>NUCLEOTIDE SEQUENCE</scope>
    <source>
        <strain evidence="9">SZUA-1501</strain>
    </source>
</reference>
<evidence type="ECO:0000256" key="3">
    <source>
        <dbReference type="ARBA" id="ARBA00022598"/>
    </source>
</evidence>
<dbReference type="EC" id="6.3.2.1" evidence="8"/>
<comment type="caution">
    <text evidence="9">The sequence shown here is derived from an EMBL/GenBank/DDBJ whole genome shotgun (WGS) entry which is preliminary data.</text>
</comment>
<comment type="pathway">
    <text evidence="1 8">Cofactor biosynthesis; (R)-pantothenate biosynthesis; (R)-pantothenate from (R)-pantoate and beta-alanine: step 1/1.</text>
</comment>
<sequence>MQVFYKPNEVKEFISSLKREGKTIGFVPTMGYLHKGHLSLVRCSKRDNDITVVSIFVNPTQFGKNEDYDRYPRDLQRDLNLLQREGVDIVLAPSVEDMYPKGYSTYVEETELSKLWEGTFRPGHFRGVCTVVTKLFNIVKPDKAYFGEKDYQQLKIIQKMVKDLNMDIEVIGCPIVRDSEGLAMSSRNVYLSPEERKQATAIYKSFKLAQKLVEEGLKEPRKLEEEIKKFLASFPLIKKIDYVAVVNPNTLEPAEEIKGGERILVAVRMPSARLIDNWELKIPKM</sequence>
<proteinExistence type="inferred from homology"/>
<dbReference type="GO" id="GO:0005524">
    <property type="term" value="F:ATP binding"/>
    <property type="evidence" value="ECO:0007669"/>
    <property type="project" value="UniProtKB-KW"/>
</dbReference>
<feature type="binding site" evidence="8">
    <location>
        <begin position="184"/>
        <end position="187"/>
    </location>
    <ligand>
        <name>ATP</name>
        <dbReference type="ChEBI" id="CHEBI:30616"/>
    </ligand>
</feature>
<keyword evidence="6 8" id="KW-0067">ATP-binding</keyword>
<comment type="similarity">
    <text evidence="2 8">Belongs to the pantothenate synthetase family.</text>
</comment>
<feature type="binding site" evidence="8">
    <location>
        <begin position="147"/>
        <end position="150"/>
    </location>
    <ligand>
        <name>ATP</name>
        <dbReference type="ChEBI" id="CHEBI:30616"/>
    </ligand>
</feature>
<protein>
    <recommendedName>
        <fullName evidence="8">Pantothenate synthetase</fullName>
        <shortName evidence="8">PS</shortName>
        <ecNumber evidence="8">6.3.2.1</ecNumber>
    </recommendedName>
    <alternativeName>
        <fullName evidence="8">Pantoate--beta-alanine ligase</fullName>
    </alternativeName>
    <alternativeName>
        <fullName evidence="8">Pantoate-activating enzyme</fullName>
    </alternativeName>
</protein>
<evidence type="ECO:0000256" key="1">
    <source>
        <dbReference type="ARBA" id="ARBA00004990"/>
    </source>
</evidence>
<evidence type="ECO:0000256" key="5">
    <source>
        <dbReference type="ARBA" id="ARBA00022741"/>
    </source>
</evidence>
<feature type="active site" description="Proton donor" evidence="8">
    <location>
        <position position="37"/>
    </location>
</feature>
<dbReference type="HAMAP" id="MF_00158">
    <property type="entry name" value="PanC"/>
    <property type="match status" value="1"/>
</dbReference>
<comment type="subcellular location">
    <subcellularLocation>
        <location evidence="8">Cytoplasm</location>
    </subcellularLocation>
</comment>
<dbReference type="Proteomes" id="UP000606463">
    <property type="component" value="Unassembled WGS sequence"/>
</dbReference>
<evidence type="ECO:0000256" key="4">
    <source>
        <dbReference type="ARBA" id="ARBA00022655"/>
    </source>
</evidence>
<dbReference type="GO" id="GO:0004592">
    <property type="term" value="F:pantoate-beta-alanine ligase activity"/>
    <property type="evidence" value="ECO:0007669"/>
    <property type="project" value="UniProtKB-UniRule"/>
</dbReference>
<evidence type="ECO:0000313" key="9">
    <source>
        <dbReference type="EMBL" id="HIP98325.1"/>
    </source>
</evidence>
<dbReference type="NCBIfam" id="TIGR00125">
    <property type="entry name" value="cyt_tran_rel"/>
    <property type="match status" value="1"/>
</dbReference>
<dbReference type="Gene3D" id="3.30.1300.10">
    <property type="entry name" value="Pantoate-beta-alanine ligase, C-terminal domain"/>
    <property type="match status" value="1"/>
</dbReference>
<dbReference type="CDD" id="cd00560">
    <property type="entry name" value="PanC"/>
    <property type="match status" value="1"/>
</dbReference>
<name>A0A9D0YNP1_AQUAO</name>
<organism evidence="9 10">
    <name type="scientific">Aquifex aeolicus</name>
    <dbReference type="NCBI Taxonomy" id="63363"/>
    <lineage>
        <taxon>Bacteria</taxon>
        <taxon>Pseudomonadati</taxon>
        <taxon>Aquificota</taxon>
        <taxon>Aquificia</taxon>
        <taxon>Aquificales</taxon>
        <taxon>Aquificaceae</taxon>
        <taxon>Aquifex</taxon>
    </lineage>
</organism>
<dbReference type="AlphaFoldDB" id="A0A9D0YNP1"/>
<dbReference type="NCBIfam" id="TIGR00018">
    <property type="entry name" value="panC"/>
    <property type="match status" value="1"/>
</dbReference>
<dbReference type="InterPro" id="IPR003721">
    <property type="entry name" value="Pantoate_ligase"/>
</dbReference>
<feature type="binding site" evidence="8">
    <location>
        <position position="61"/>
    </location>
    <ligand>
        <name>(R)-pantoate</name>
        <dbReference type="ChEBI" id="CHEBI:15980"/>
    </ligand>
</feature>
<dbReference type="FunFam" id="3.40.50.620:FF:000013">
    <property type="entry name" value="Pantothenate synthetase"/>
    <property type="match status" value="1"/>
</dbReference>
<evidence type="ECO:0000313" key="10">
    <source>
        <dbReference type="Proteomes" id="UP000606463"/>
    </source>
</evidence>
<dbReference type="GO" id="GO:0015940">
    <property type="term" value="P:pantothenate biosynthetic process"/>
    <property type="evidence" value="ECO:0007669"/>
    <property type="project" value="UniProtKB-UniRule"/>
</dbReference>
<feature type="binding site" evidence="8">
    <location>
        <begin position="30"/>
        <end position="37"/>
    </location>
    <ligand>
        <name>ATP</name>
        <dbReference type="ChEBI" id="CHEBI:30616"/>
    </ligand>
</feature>
<feature type="binding site" evidence="8">
    <location>
        <position position="153"/>
    </location>
    <ligand>
        <name>(R)-pantoate</name>
        <dbReference type="ChEBI" id="CHEBI:15980"/>
    </ligand>
</feature>
<dbReference type="PANTHER" id="PTHR21299:SF1">
    <property type="entry name" value="PANTOATE--BETA-ALANINE LIGASE"/>
    <property type="match status" value="1"/>
</dbReference>
<dbReference type="InterPro" id="IPR004821">
    <property type="entry name" value="Cyt_trans-like"/>
</dbReference>
<dbReference type="SUPFAM" id="SSF52374">
    <property type="entry name" value="Nucleotidylyl transferase"/>
    <property type="match status" value="1"/>
</dbReference>